<dbReference type="Pfam" id="PF21056">
    <property type="entry name" value="ZSWIM1-3_RNaseH-like"/>
    <property type="match status" value="1"/>
</dbReference>
<dbReference type="PANTHER" id="PTHR47456">
    <property type="entry name" value="PHD-TYPE DOMAIN-CONTAINING PROTEIN"/>
    <property type="match status" value="1"/>
</dbReference>
<evidence type="ECO:0000259" key="1">
    <source>
        <dbReference type="Pfam" id="PF21056"/>
    </source>
</evidence>
<evidence type="ECO:0000313" key="3">
    <source>
        <dbReference type="RefSeq" id="XP_065648752.1"/>
    </source>
</evidence>
<dbReference type="RefSeq" id="XP_065648752.1">
    <property type="nucleotide sequence ID" value="XM_065792680.1"/>
</dbReference>
<dbReference type="InterPro" id="IPR048324">
    <property type="entry name" value="ZSWIM1-3_RNaseH-like"/>
</dbReference>
<organism evidence="2 3">
    <name type="scientific">Hydra vulgaris</name>
    <name type="common">Hydra</name>
    <name type="synonym">Hydra attenuata</name>
    <dbReference type="NCBI Taxonomy" id="6087"/>
    <lineage>
        <taxon>Eukaryota</taxon>
        <taxon>Metazoa</taxon>
        <taxon>Cnidaria</taxon>
        <taxon>Hydrozoa</taxon>
        <taxon>Hydroidolina</taxon>
        <taxon>Anthoathecata</taxon>
        <taxon>Aplanulata</taxon>
        <taxon>Hydridae</taxon>
        <taxon>Hydra</taxon>
    </lineage>
</organism>
<sequence length="196" mass="23184">MENLTDVNNVASLDLNESKNNRLLFIYQNANQRRLLQRYGNSICLLDATYKTTRYAIPLFFLVVKTNVDYQVVASFAIQNEIVTSMTEYLTFIKIWNPLWLPQSFMVDNCVEEIQSILFLFPNTHLLLCDFHREQAWVRWLSAHNNGLRDKRETIFVILRKIASSETHDLYEEHIRELKASELWKSDSSKNFRNKT</sequence>
<accession>A0ABM4BI85</accession>
<gene>
    <name evidence="3" type="primary">LOC136078028</name>
</gene>
<dbReference type="GeneID" id="136078028"/>
<dbReference type="Proteomes" id="UP001652625">
    <property type="component" value="Chromosome 03"/>
</dbReference>
<reference evidence="3" key="1">
    <citation type="submission" date="2025-08" db="UniProtKB">
        <authorList>
            <consortium name="RefSeq"/>
        </authorList>
    </citation>
    <scope>IDENTIFICATION</scope>
</reference>
<dbReference type="PANTHER" id="PTHR47456:SF4">
    <property type="entry name" value="SWIM-TYPE DOMAIN-CONTAINING PROTEIN"/>
    <property type="match status" value="1"/>
</dbReference>
<feature type="domain" description="ZSWIM1/3 RNaseH-like" evidence="1">
    <location>
        <begin position="6"/>
        <end position="126"/>
    </location>
</feature>
<evidence type="ECO:0000313" key="2">
    <source>
        <dbReference type="Proteomes" id="UP001652625"/>
    </source>
</evidence>
<name>A0ABM4BI85_HYDVU</name>
<keyword evidence="2" id="KW-1185">Reference proteome</keyword>
<proteinExistence type="predicted"/>
<protein>
    <submittedName>
        <fullName evidence="3">Uncharacterized protein LOC136078028</fullName>
    </submittedName>
</protein>